<evidence type="ECO:0000256" key="1">
    <source>
        <dbReference type="SAM" id="MobiDB-lite"/>
    </source>
</evidence>
<dbReference type="EMBL" id="JACCDD010000002">
    <property type="protein sequence ID" value="NYS44228.1"/>
    <property type="molecule type" value="Genomic_DNA"/>
</dbReference>
<gene>
    <name evidence="3" type="ORF">HZS79_04610</name>
</gene>
<feature type="transmembrane region" description="Helical" evidence="2">
    <location>
        <begin position="60"/>
        <end position="79"/>
    </location>
</feature>
<feature type="transmembrane region" description="Helical" evidence="2">
    <location>
        <begin position="214"/>
        <end position="243"/>
    </location>
</feature>
<dbReference type="RefSeq" id="WP_179927170.1">
    <property type="nucleotide sequence ID" value="NZ_JACCDD010000002.1"/>
</dbReference>
<organism evidence="3 4">
    <name type="scientific">Vreelandella zhaodongensis</name>
    <name type="common">Halomonas zhaodongensis</name>
    <dbReference type="NCBI Taxonomy" id="1176240"/>
    <lineage>
        <taxon>Bacteria</taxon>
        <taxon>Pseudomonadati</taxon>
        <taxon>Pseudomonadota</taxon>
        <taxon>Gammaproteobacteria</taxon>
        <taxon>Oceanospirillales</taxon>
        <taxon>Halomonadaceae</taxon>
        <taxon>Vreelandella</taxon>
    </lineage>
</organism>
<keyword evidence="2" id="KW-0472">Membrane</keyword>
<evidence type="ECO:0000256" key="2">
    <source>
        <dbReference type="SAM" id="Phobius"/>
    </source>
</evidence>
<protein>
    <submittedName>
        <fullName evidence="3">Uncharacterized protein</fullName>
    </submittedName>
</protein>
<sequence length="337" mass="36941">MWDFRLGQAIGLMFKTLPFIVFRLVVYFGIALAYVLMTGVGAGVGWGVGGFGDEGFRAASTFWGGAIGFGIVGAVMYVLREYLLYVVKAGHIAVLVELMEGQTLPGNRGQIQHASQVVKERFGQASALFVVDQLIKGVLRSLVGIVRTVFRILPIPGAQQFLRLVQAFLRIAVGFIDEVILAYCIRMRSNTPWESSRDALILYGQNLKPMMTNAAWLTLIMYLLSFAVFLVMLAPAALVAYLIPGGWSATGLVVALLFAWSVKVAIFEPLAVVCMMQVYFKVIEGQTPDPEWEAKLDGMSKKFRELKQKVAGEKAQQPEAVAPFSGDQSADSNSNRP</sequence>
<comment type="caution">
    <text evidence="3">The sequence shown here is derived from an EMBL/GenBank/DDBJ whole genome shotgun (WGS) entry which is preliminary data.</text>
</comment>
<feature type="compositionally biased region" description="Polar residues" evidence="1">
    <location>
        <begin position="326"/>
        <end position="337"/>
    </location>
</feature>
<dbReference type="Proteomes" id="UP000528918">
    <property type="component" value="Unassembled WGS sequence"/>
</dbReference>
<evidence type="ECO:0000313" key="4">
    <source>
        <dbReference type="Proteomes" id="UP000528918"/>
    </source>
</evidence>
<keyword evidence="4" id="KW-1185">Reference proteome</keyword>
<keyword evidence="2" id="KW-1133">Transmembrane helix</keyword>
<accession>A0ABX2SQD4</accession>
<name>A0ABX2SQD4_VREZH</name>
<feature type="transmembrane region" description="Helical" evidence="2">
    <location>
        <begin position="21"/>
        <end position="48"/>
    </location>
</feature>
<feature type="region of interest" description="Disordered" evidence="1">
    <location>
        <begin position="311"/>
        <end position="337"/>
    </location>
</feature>
<reference evidence="3 4" key="1">
    <citation type="journal article" date="2013" name="Antonie Van Leeuwenhoek">
        <title>Halomonas zhaodongensis sp. nov., a slightly halophilic bacterium isolated from saline-alkaline soils in Zhaodong, China.</title>
        <authorList>
            <person name="Jiang J."/>
            <person name="Pan Y."/>
            <person name="Meng L."/>
            <person name="Hu S."/>
            <person name="Zhang X."/>
            <person name="Hu B."/>
            <person name="Meng J."/>
            <person name="Li C."/>
            <person name="Huang H."/>
            <person name="Wang K."/>
            <person name="Su T."/>
        </authorList>
    </citation>
    <scope>NUCLEOTIDE SEQUENCE [LARGE SCALE GENOMIC DNA]</scope>
    <source>
        <strain evidence="3 4">NEAU-ST10-25</strain>
    </source>
</reference>
<keyword evidence="2" id="KW-0812">Transmembrane</keyword>
<proteinExistence type="predicted"/>
<feature type="transmembrane region" description="Helical" evidence="2">
    <location>
        <begin position="249"/>
        <end position="273"/>
    </location>
</feature>
<evidence type="ECO:0000313" key="3">
    <source>
        <dbReference type="EMBL" id="NYS44228.1"/>
    </source>
</evidence>